<reference evidence="5" key="1">
    <citation type="submission" date="2021-01" db="UniProtKB">
        <authorList>
            <consortium name="EnsemblMetazoa"/>
        </authorList>
    </citation>
    <scope>IDENTIFICATION</scope>
</reference>
<keyword evidence="3" id="KW-0732">Signal</keyword>
<keyword evidence="4" id="KW-0677">Repeat</keyword>
<dbReference type="AlphaFoldDB" id="A0A7M5XIZ9"/>
<dbReference type="SMART" id="SM00209">
    <property type="entry name" value="TSP1"/>
    <property type="match status" value="3"/>
</dbReference>
<dbReference type="InterPro" id="IPR050439">
    <property type="entry name" value="ADAMTS_ADAMTS-like"/>
</dbReference>
<dbReference type="Pfam" id="PF19030">
    <property type="entry name" value="TSP1_ADAMTS"/>
    <property type="match status" value="3"/>
</dbReference>
<dbReference type="SUPFAM" id="SSF82895">
    <property type="entry name" value="TSP-1 type 1 repeat"/>
    <property type="match status" value="3"/>
</dbReference>
<organism evidence="5 6">
    <name type="scientific">Clytia hemisphaerica</name>
    <dbReference type="NCBI Taxonomy" id="252671"/>
    <lineage>
        <taxon>Eukaryota</taxon>
        <taxon>Metazoa</taxon>
        <taxon>Cnidaria</taxon>
        <taxon>Hydrozoa</taxon>
        <taxon>Hydroidolina</taxon>
        <taxon>Leptothecata</taxon>
        <taxon>Obeliida</taxon>
        <taxon>Clytiidae</taxon>
        <taxon>Clytia</taxon>
    </lineage>
</organism>
<comment type="subcellular location">
    <subcellularLocation>
        <location evidence="1">Secreted</location>
    </subcellularLocation>
</comment>
<keyword evidence="2" id="KW-0964">Secreted</keyword>
<dbReference type="EnsemblMetazoa" id="CLYHEMT024059.1">
    <property type="protein sequence ID" value="CLYHEMP024059.1"/>
    <property type="gene ID" value="CLYHEMG024059"/>
</dbReference>
<dbReference type="Proteomes" id="UP000594262">
    <property type="component" value="Unplaced"/>
</dbReference>
<accession>A0A7M5XIZ9</accession>
<dbReference type="InterPro" id="IPR036383">
    <property type="entry name" value="TSP1_rpt_sf"/>
</dbReference>
<dbReference type="OrthoDB" id="5781878at2759"/>
<evidence type="ECO:0000256" key="1">
    <source>
        <dbReference type="ARBA" id="ARBA00004613"/>
    </source>
</evidence>
<evidence type="ECO:0000313" key="5">
    <source>
        <dbReference type="EnsemblMetazoa" id="CLYHEMP024059.1"/>
    </source>
</evidence>
<dbReference type="PROSITE" id="PS50092">
    <property type="entry name" value="TSP1"/>
    <property type="match status" value="2"/>
</dbReference>
<evidence type="ECO:0000256" key="3">
    <source>
        <dbReference type="ARBA" id="ARBA00022729"/>
    </source>
</evidence>
<protein>
    <submittedName>
        <fullName evidence="5">Uncharacterized protein</fullName>
    </submittedName>
</protein>
<evidence type="ECO:0000256" key="4">
    <source>
        <dbReference type="ARBA" id="ARBA00022737"/>
    </source>
</evidence>
<evidence type="ECO:0000313" key="6">
    <source>
        <dbReference type="Proteomes" id="UP000594262"/>
    </source>
</evidence>
<dbReference type="Gene3D" id="2.20.100.10">
    <property type="entry name" value="Thrombospondin type-1 (TSP1) repeat"/>
    <property type="match status" value="3"/>
</dbReference>
<name>A0A7M5XIZ9_9CNID</name>
<dbReference type="FunFam" id="2.20.100.10:FF:000005">
    <property type="entry name" value="ADAM metallopeptidase with thrombospondin type 1 motif 9"/>
    <property type="match status" value="1"/>
</dbReference>
<proteinExistence type="predicted"/>
<dbReference type="InterPro" id="IPR000884">
    <property type="entry name" value="TSP1_rpt"/>
</dbReference>
<keyword evidence="6" id="KW-1185">Reference proteome</keyword>
<dbReference type="GO" id="GO:0005576">
    <property type="term" value="C:extracellular region"/>
    <property type="evidence" value="ECO:0007669"/>
    <property type="project" value="UniProtKB-SubCell"/>
</dbReference>
<dbReference type="PANTHER" id="PTHR13723">
    <property type="entry name" value="ADAMTS A DISINTEGRIN AND METALLOPROTEASE WITH THROMBOSPONDIN MOTIFS PROTEASE"/>
    <property type="match status" value="1"/>
</dbReference>
<evidence type="ECO:0000256" key="2">
    <source>
        <dbReference type="ARBA" id="ARBA00022525"/>
    </source>
</evidence>
<dbReference type="PANTHER" id="PTHR13723:SF281">
    <property type="entry name" value="PAPILIN"/>
    <property type="match status" value="1"/>
</dbReference>
<sequence>KENSIFIKARSKIDKTMFRKLSRSLLIIEVFLIPFTTSVWSQHLWKLQSWTPCSRTCQGGSKKAVFGCFDILQEKFVNERFCTEYTKFHLEKACNYGIHCQASILRPQALKQYEGYWFKSEEFGQCTTTCGRGVRSRPVMCISRTELKMLDDSKCPADEKPIGSILCGNKECPVIADWKIGNWSECSSTTCDGIQTRTVICQKEGGEETLHRHCEKKRPKPIQERICSPPCAVWVVGSWGKCRYNAKLKKCSDAKQTRCVTCVDRRTMQVSDRCSLDQKPSLKRNCTYKDC</sequence>